<evidence type="ECO:0000313" key="1">
    <source>
        <dbReference type="EMBL" id="GGG97221.1"/>
    </source>
</evidence>
<organism evidence="1 2">
    <name type="scientific">Pedobacter zeae</name>
    <dbReference type="NCBI Taxonomy" id="1737356"/>
    <lineage>
        <taxon>Bacteria</taxon>
        <taxon>Pseudomonadati</taxon>
        <taxon>Bacteroidota</taxon>
        <taxon>Sphingobacteriia</taxon>
        <taxon>Sphingobacteriales</taxon>
        <taxon>Sphingobacteriaceae</taxon>
        <taxon>Pedobacter</taxon>
    </lineage>
</organism>
<dbReference type="EMBL" id="BMHZ01000001">
    <property type="protein sequence ID" value="GGG97221.1"/>
    <property type="molecule type" value="Genomic_DNA"/>
</dbReference>
<comment type="caution">
    <text evidence="1">The sequence shown here is derived from an EMBL/GenBank/DDBJ whole genome shotgun (WGS) entry which is preliminary data.</text>
</comment>
<proteinExistence type="predicted"/>
<gene>
    <name evidence="1" type="ORF">GCM10007422_08930</name>
</gene>
<accession>A0ABQ1XLT2</accession>
<evidence type="ECO:0000313" key="2">
    <source>
        <dbReference type="Proteomes" id="UP000642938"/>
    </source>
</evidence>
<dbReference type="Proteomes" id="UP000642938">
    <property type="component" value="Unassembled WGS sequence"/>
</dbReference>
<protein>
    <submittedName>
        <fullName evidence="1">Uncharacterized protein</fullName>
    </submittedName>
</protein>
<keyword evidence="2" id="KW-1185">Reference proteome</keyword>
<name>A0ABQ1XLT2_9SPHI</name>
<sequence length="131" mass="15116">MLVTIDQDDEVLNVTIGDTYLGSMVENEQSPYGWETTDPLLLEELPDLSMALKEEKAMENLPYALKDLFGESIAYWEWEDDQNLRVIAHPDLDLSEFANAIRDQINEIVLFDKTMVINLSQNDKTEEIYIN</sequence>
<reference evidence="2" key="1">
    <citation type="journal article" date="2019" name="Int. J. Syst. Evol. Microbiol.">
        <title>The Global Catalogue of Microorganisms (GCM) 10K type strain sequencing project: providing services to taxonomists for standard genome sequencing and annotation.</title>
        <authorList>
            <consortium name="The Broad Institute Genomics Platform"/>
            <consortium name="The Broad Institute Genome Sequencing Center for Infectious Disease"/>
            <person name="Wu L."/>
            <person name="Ma J."/>
        </authorList>
    </citation>
    <scope>NUCLEOTIDE SEQUENCE [LARGE SCALE GENOMIC DNA]</scope>
    <source>
        <strain evidence="2">CGMCC 1.15287</strain>
    </source>
</reference>